<keyword evidence="3" id="KW-1185">Reference proteome</keyword>
<name>A0ABQ9GI06_9NEOP</name>
<comment type="caution">
    <text evidence="2">The sequence shown here is derived from an EMBL/GenBank/DDBJ whole genome shotgun (WGS) entry which is preliminary data.</text>
</comment>
<accession>A0ABQ9GI06</accession>
<sequence>MRVKRGKLRDRSVIRGPVICLTHEQRVDEARATLIAPRSSAQIILLKETRPAHRQSTRVIEVSMEQRRNEGTGETGNPQENPLTSGIVRHDSNIRKSGVIWQGIELRIPFVGGEQANRSATVAPAVLQLCHLKNALFI</sequence>
<protein>
    <submittedName>
        <fullName evidence="2">Uncharacterized protein</fullName>
    </submittedName>
</protein>
<dbReference type="EMBL" id="JARBHB010000012">
    <property type="protein sequence ID" value="KAJ8871665.1"/>
    <property type="molecule type" value="Genomic_DNA"/>
</dbReference>
<organism evidence="2 3">
    <name type="scientific">Dryococelus australis</name>
    <dbReference type="NCBI Taxonomy" id="614101"/>
    <lineage>
        <taxon>Eukaryota</taxon>
        <taxon>Metazoa</taxon>
        <taxon>Ecdysozoa</taxon>
        <taxon>Arthropoda</taxon>
        <taxon>Hexapoda</taxon>
        <taxon>Insecta</taxon>
        <taxon>Pterygota</taxon>
        <taxon>Neoptera</taxon>
        <taxon>Polyneoptera</taxon>
        <taxon>Phasmatodea</taxon>
        <taxon>Verophasmatodea</taxon>
        <taxon>Anareolatae</taxon>
        <taxon>Phasmatidae</taxon>
        <taxon>Eurycanthinae</taxon>
        <taxon>Dryococelus</taxon>
    </lineage>
</organism>
<feature type="compositionally biased region" description="Polar residues" evidence="1">
    <location>
        <begin position="75"/>
        <end position="84"/>
    </location>
</feature>
<feature type="region of interest" description="Disordered" evidence="1">
    <location>
        <begin position="66"/>
        <end position="86"/>
    </location>
</feature>
<gene>
    <name evidence="2" type="ORF">PR048_027992</name>
</gene>
<evidence type="ECO:0000313" key="3">
    <source>
        <dbReference type="Proteomes" id="UP001159363"/>
    </source>
</evidence>
<dbReference type="Proteomes" id="UP001159363">
    <property type="component" value="Chromosome 11"/>
</dbReference>
<reference evidence="2 3" key="1">
    <citation type="submission" date="2023-02" db="EMBL/GenBank/DDBJ databases">
        <title>LHISI_Scaffold_Assembly.</title>
        <authorList>
            <person name="Stuart O.P."/>
            <person name="Cleave R."/>
            <person name="Magrath M.J.L."/>
            <person name="Mikheyev A.S."/>
        </authorList>
    </citation>
    <scope>NUCLEOTIDE SEQUENCE [LARGE SCALE GENOMIC DNA]</scope>
    <source>
        <strain evidence="2">Daus_M_001</strain>
        <tissue evidence="2">Leg muscle</tissue>
    </source>
</reference>
<proteinExistence type="predicted"/>
<evidence type="ECO:0000256" key="1">
    <source>
        <dbReference type="SAM" id="MobiDB-lite"/>
    </source>
</evidence>
<evidence type="ECO:0000313" key="2">
    <source>
        <dbReference type="EMBL" id="KAJ8871665.1"/>
    </source>
</evidence>